<dbReference type="Proteomes" id="UP000192840">
    <property type="component" value="Unassembled WGS sequence"/>
</dbReference>
<reference evidence="4" key="1">
    <citation type="submission" date="2017-04" db="EMBL/GenBank/DDBJ databases">
        <authorList>
            <person name="Varghese N."/>
            <person name="Submissions S."/>
        </authorList>
    </citation>
    <scope>NUCLEOTIDE SEQUENCE [LARGE SCALE GENOMIC DNA]</scope>
    <source>
        <strain evidence="4">DSM 44073</strain>
    </source>
</reference>
<keyword evidence="4" id="KW-1185">Reference proteome</keyword>
<proteinExistence type="inferred from homology"/>
<protein>
    <submittedName>
        <fullName evidence="3">DNA processing protein</fullName>
    </submittedName>
</protein>
<feature type="domain" description="Smf/DprA SLOG" evidence="2">
    <location>
        <begin position="74"/>
        <end position="287"/>
    </location>
</feature>
<dbReference type="AlphaFoldDB" id="A0A1W2FQM7"/>
<name>A0A1W2FQM7_9PSEU</name>
<comment type="similarity">
    <text evidence="1">Belongs to the DprA/Smf family.</text>
</comment>
<dbReference type="InterPro" id="IPR057666">
    <property type="entry name" value="DrpA_SLOG"/>
</dbReference>
<dbReference type="NCBIfam" id="TIGR00732">
    <property type="entry name" value="dprA"/>
    <property type="match status" value="1"/>
</dbReference>
<dbReference type="GO" id="GO:0009294">
    <property type="term" value="P:DNA-mediated transformation"/>
    <property type="evidence" value="ECO:0007669"/>
    <property type="project" value="InterPro"/>
</dbReference>
<dbReference type="InterPro" id="IPR003488">
    <property type="entry name" value="DprA"/>
</dbReference>
<evidence type="ECO:0000313" key="3">
    <source>
        <dbReference type="EMBL" id="SMD23936.1"/>
    </source>
</evidence>
<evidence type="ECO:0000256" key="1">
    <source>
        <dbReference type="ARBA" id="ARBA00006525"/>
    </source>
</evidence>
<evidence type="ECO:0000313" key="4">
    <source>
        <dbReference type="Proteomes" id="UP000192840"/>
    </source>
</evidence>
<dbReference type="PANTHER" id="PTHR43022:SF1">
    <property type="entry name" value="PROTEIN SMF"/>
    <property type="match status" value="1"/>
</dbReference>
<dbReference type="PANTHER" id="PTHR43022">
    <property type="entry name" value="PROTEIN SMF"/>
    <property type="match status" value="1"/>
</dbReference>
<dbReference type="Pfam" id="PF02481">
    <property type="entry name" value="DNA_processg_A"/>
    <property type="match status" value="1"/>
</dbReference>
<sequence>MPSRDELHARLFLLRAAEPPAPAIHQYVAVHGPVEAVAQIRHGTAPAAVVSEITRPEARIDDDLRTLDDGTACLLTPEDDEWPLGRLTSLAARHGAPLALWVRGSGSLAELTSPAVTVTGARASSAYGNTVAGDISYELARAEVTVVSGGGLGVDEAAHRGVLAAEGRTIVVLANGVDGTYPHQHARLYQTVIDQGGLLVSEYPIGTPPTRIRFHARCRLLAALSAATVIVEAGQRSGALAVARAAGELGRRIYGVPGPIHSVTSKGVNELLRAGAATVATSVEHIAYREGLR</sequence>
<dbReference type="SUPFAM" id="SSF102405">
    <property type="entry name" value="MCP/YpsA-like"/>
    <property type="match status" value="1"/>
</dbReference>
<accession>A0A1W2FQM7</accession>
<dbReference type="OrthoDB" id="9785707at2"/>
<evidence type="ECO:0000259" key="2">
    <source>
        <dbReference type="Pfam" id="PF02481"/>
    </source>
</evidence>
<dbReference type="EMBL" id="FWYC01000020">
    <property type="protein sequence ID" value="SMD23936.1"/>
    <property type="molecule type" value="Genomic_DNA"/>
</dbReference>
<dbReference type="Gene3D" id="3.40.50.450">
    <property type="match status" value="1"/>
</dbReference>
<dbReference type="RefSeq" id="WP_051771080.1">
    <property type="nucleotide sequence ID" value="NZ_FWYC01000020.1"/>
</dbReference>
<gene>
    <name evidence="3" type="ORF">SAMN05660733_07466</name>
</gene>
<dbReference type="STRING" id="40571.SAMN05660733_07466"/>
<dbReference type="eggNOG" id="COG0758">
    <property type="taxonomic scope" value="Bacteria"/>
</dbReference>
<organism evidence="3 4">
    <name type="scientific">Lentzea albidocapillata</name>
    <dbReference type="NCBI Taxonomy" id="40571"/>
    <lineage>
        <taxon>Bacteria</taxon>
        <taxon>Bacillati</taxon>
        <taxon>Actinomycetota</taxon>
        <taxon>Actinomycetes</taxon>
        <taxon>Pseudonocardiales</taxon>
        <taxon>Pseudonocardiaceae</taxon>
        <taxon>Lentzea</taxon>
    </lineage>
</organism>